<organism evidence="1">
    <name type="scientific">Siphoviridae sp. ctD2Q91</name>
    <dbReference type="NCBI Taxonomy" id="2825383"/>
    <lineage>
        <taxon>Viruses</taxon>
        <taxon>Duplodnaviria</taxon>
        <taxon>Heunggongvirae</taxon>
        <taxon>Uroviricota</taxon>
        <taxon>Caudoviricetes</taxon>
    </lineage>
</organism>
<protein>
    <submittedName>
        <fullName evidence="1">ECF sigma factor</fullName>
    </submittedName>
</protein>
<dbReference type="EMBL" id="BK015471">
    <property type="protein sequence ID" value="DAE08501.1"/>
    <property type="molecule type" value="Genomic_DNA"/>
</dbReference>
<proteinExistence type="predicted"/>
<accession>A0A8S5PPQ0</accession>
<dbReference type="InterPro" id="IPR013324">
    <property type="entry name" value="RNA_pol_sigma_r3/r4-like"/>
</dbReference>
<dbReference type="Gene3D" id="1.10.10.10">
    <property type="entry name" value="Winged helix-like DNA-binding domain superfamily/Winged helix DNA-binding domain"/>
    <property type="match status" value="1"/>
</dbReference>
<reference evidence="1" key="1">
    <citation type="journal article" date="2021" name="Proc. Natl. Acad. Sci. U.S.A.">
        <title>A Catalog of Tens of Thousands of Viruses from Human Metagenomes Reveals Hidden Associations with Chronic Diseases.</title>
        <authorList>
            <person name="Tisza M.J."/>
            <person name="Buck C.B."/>
        </authorList>
    </citation>
    <scope>NUCLEOTIDE SEQUENCE</scope>
    <source>
        <strain evidence="1">CtD2Q91</strain>
    </source>
</reference>
<sequence length="81" mass="9197">MDKQHRAIRAQLSSMAPKRAVAYILSFELPADEAACLIECDVRRKSYAQVCAALHLSPEAVNRCRRRAYQKIADGQREHRG</sequence>
<dbReference type="SUPFAM" id="SSF88659">
    <property type="entry name" value="Sigma3 and sigma4 domains of RNA polymerase sigma factors"/>
    <property type="match status" value="1"/>
</dbReference>
<evidence type="ECO:0000313" key="1">
    <source>
        <dbReference type="EMBL" id="DAE08501.1"/>
    </source>
</evidence>
<name>A0A8S5PPQ0_9CAUD</name>
<dbReference type="InterPro" id="IPR036388">
    <property type="entry name" value="WH-like_DNA-bd_sf"/>
</dbReference>